<dbReference type="CDD" id="cd06093">
    <property type="entry name" value="PX_domain"/>
    <property type="match status" value="1"/>
</dbReference>
<proteinExistence type="predicted"/>
<dbReference type="Gene3D" id="1.20.1000.10">
    <property type="entry name" value="Guanylate-binding protein, C-terminal domain"/>
    <property type="match status" value="1"/>
</dbReference>
<dbReference type="InterPro" id="IPR003191">
    <property type="entry name" value="Guanylate-bd/ATL_C"/>
</dbReference>
<feature type="coiled-coil region" evidence="2">
    <location>
        <begin position="469"/>
        <end position="577"/>
    </location>
</feature>
<dbReference type="GO" id="GO:0003924">
    <property type="term" value="F:GTPase activity"/>
    <property type="evidence" value="ECO:0007669"/>
    <property type="project" value="InterPro"/>
</dbReference>
<name>A0AAD1XZT5_EUPCR</name>
<dbReference type="InterPro" id="IPR036543">
    <property type="entry name" value="Guanylate-bd_C_sf"/>
</dbReference>
<dbReference type="Gene3D" id="3.40.50.300">
    <property type="entry name" value="P-loop containing nucleotide triphosphate hydrolases"/>
    <property type="match status" value="1"/>
</dbReference>
<evidence type="ECO:0000256" key="1">
    <source>
        <dbReference type="ARBA" id="ARBA00022801"/>
    </source>
</evidence>
<evidence type="ECO:0000313" key="5">
    <source>
        <dbReference type="EMBL" id="CAI2381661.1"/>
    </source>
</evidence>
<keyword evidence="2" id="KW-0175">Coiled coil</keyword>
<protein>
    <submittedName>
        <fullName evidence="5">Uncharacterized protein</fullName>
    </submittedName>
</protein>
<evidence type="ECO:0000256" key="2">
    <source>
        <dbReference type="SAM" id="Coils"/>
    </source>
</evidence>
<feature type="coiled-coil region" evidence="2">
    <location>
        <begin position="369"/>
        <end position="421"/>
    </location>
</feature>
<reference evidence="5" key="1">
    <citation type="submission" date="2023-07" db="EMBL/GenBank/DDBJ databases">
        <authorList>
            <consortium name="AG Swart"/>
            <person name="Singh M."/>
            <person name="Singh A."/>
            <person name="Seah K."/>
            <person name="Emmerich C."/>
        </authorList>
    </citation>
    <scope>NUCLEOTIDE SEQUENCE</scope>
    <source>
        <strain evidence="5">DP1</strain>
    </source>
</reference>
<keyword evidence="6" id="KW-1185">Reference proteome</keyword>
<dbReference type="InterPro" id="IPR027417">
    <property type="entry name" value="P-loop_NTPase"/>
</dbReference>
<evidence type="ECO:0000259" key="4">
    <source>
        <dbReference type="Pfam" id="PF02841"/>
    </source>
</evidence>
<dbReference type="InterPro" id="IPR015894">
    <property type="entry name" value="Guanylate-bd_N"/>
</dbReference>
<dbReference type="Pfam" id="PF02263">
    <property type="entry name" value="GBP"/>
    <property type="match status" value="1"/>
</dbReference>
<feature type="domain" description="Guanylate-binding protein N-terminal" evidence="3">
    <location>
        <begin position="2"/>
        <end position="83"/>
    </location>
</feature>
<dbReference type="InterPro" id="IPR036871">
    <property type="entry name" value="PX_dom_sf"/>
</dbReference>
<organism evidence="5 6">
    <name type="scientific">Euplotes crassus</name>
    <dbReference type="NCBI Taxonomy" id="5936"/>
    <lineage>
        <taxon>Eukaryota</taxon>
        <taxon>Sar</taxon>
        <taxon>Alveolata</taxon>
        <taxon>Ciliophora</taxon>
        <taxon>Intramacronucleata</taxon>
        <taxon>Spirotrichea</taxon>
        <taxon>Hypotrichia</taxon>
        <taxon>Euplotida</taxon>
        <taxon>Euplotidae</taxon>
        <taxon>Moneuplotes</taxon>
    </lineage>
</organism>
<gene>
    <name evidence="5" type="ORF">ECRASSUSDP1_LOCUS23119</name>
</gene>
<accession>A0AAD1XZT5</accession>
<feature type="coiled-coil region" evidence="2">
    <location>
        <begin position="284"/>
        <end position="343"/>
    </location>
</feature>
<evidence type="ECO:0000313" key="6">
    <source>
        <dbReference type="Proteomes" id="UP001295684"/>
    </source>
</evidence>
<comment type="caution">
    <text evidence="5">The sequence shown here is derived from an EMBL/GenBank/DDBJ whole genome shotgun (WGS) entry which is preliminary data.</text>
</comment>
<sequence length="785" mass="92869">MYLDLALKEQKGSSDNIESKNRIRRMIKHFFHERDLSVLMRPTEKESDLQKLLEIKDEDLRHQFIKGLNNLRNKVFKKVQAKKLNQTFINGSMLGDLAVAYTKSLNQGSVPRIESCWDYMIEAENKKGILTAFRSMQDQLNELISDLPMNEEQLQDHKNSILNHTIRVFQEISIISKDQNLGSHIENISNKLEQEFLNVLRENREVTKSLLEAYFDKHFKPLVNKNLSLQKYKNFQDYNKEMEMFRAQFSKEMKDKGSNIELMIDQIFFRFNSLVYQEISSSNCHHVELELAATKERLRIAEEDIQRQRVEFLESRSLLESKINQLESERVHFSAQNQILNEKISLKDQEVQNVSFSWKQKWEETNENLSKIQKQFGTLEEKYQKLKEESSQKEINFVKENSEIMTQKKMAENEAKFLREQVSLKDVKIKDLQDSIMALKGRNQQPVIEVKEVPVLQEQTENDERDKQIEQYKLDLRHLNKIKENMEVTCQSLQKENIQILDENTDLSKTHRNLVDEKQENKKLTKKLLDHLKNKLIEKHESNCALKTMCSTMEESYAQIQADHNRMKEQIESYKRIEAAFEGCTSFKCKSCMRLISSANFINHQELCNSLFDIPLDITVCDFVKQSSPGERSPHYAYNISITVLNTTWCITKRFKQLWILHKKLMASFQSNQERLNEFVENTKHLEFEERVEKINDKERTKLANERMYFIRDYLAAIIDFDYVRKNLDFNKFMEIYEHFDDIQENAEVAEASSNSFVEEVSEEESQRIESLENGLTSFILKNNQ</sequence>
<dbReference type="EMBL" id="CAMPGE010023763">
    <property type="protein sequence ID" value="CAI2381661.1"/>
    <property type="molecule type" value="Genomic_DNA"/>
</dbReference>
<dbReference type="SUPFAM" id="SSF64268">
    <property type="entry name" value="PX domain"/>
    <property type="match status" value="1"/>
</dbReference>
<dbReference type="Proteomes" id="UP001295684">
    <property type="component" value="Unassembled WGS sequence"/>
</dbReference>
<keyword evidence="1" id="KW-0378">Hydrolase</keyword>
<dbReference type="AlphaFoldDB" id="A0AAD1XZT5"/>
<dbReference type="Pfam" id="PF02841">
    <property type="entry name" value="GBP_C"/>
    <property type="match status" value="1"/>
</dbReference>
<dbReference type="GO" id="GO:0035091">
    <property type="term" value="F:phosphatidylinositol binding"/>
    <property type="evidence" value="ECO:0007669"/>
    <property type="project" value="InterPro"/>
</dbReference>
<evidence type="ECO:0000259" key="3">
    <source>
        <dbReference type="Pfam" id="PF02263"/>
    </source>
</evidence>
<dbReference type="GO" id="GO:0005525">
    <property type="term" value="F:GTP binding"/>
    <property type="evidence" value="ECO:0007669"/>
    <property type="project" value="InterPro"/>
</dbReference>
<dbReference type="SUPFAM" id="SSF48340">
    <property type="entry name" value="Interferon-induced guanylate-binding protein 1 (GBP1), C-terminal domain"/>
    <property type="match status" value="1"/>
</dbReference>
<dbReference type="PANTHER" id="PTHR10751">
    <property type="entry name" value="GUANYLATE BINDING PROTEIN"/>
    <property type="match status" value="1"/>
</dbReference>
<dbReference type="Gene3D" id="3.30.1520.10">
    <property type="entry name" value="Phox-like domain"/>
    <property type="match status" value="1"/>
</dbReference>
<feature type="domain" description="Guanylate-binding protein/Atlastin C-terminal" evidence="4">
    <location>
        <begin position="88"/>
        <end position="394"/>
    </location>
</feature>